<dbReference type="Pfam" id="PF00240">
    <property type="entry name" value="ubiquitin"/>
    <property type="match status" value="1"/>
</dbReference>
<evidence type="ECO:0000259" key="6">
    <source>
        <dbReference type="PROSITE" id="PS50053"/>
    </source>
</evidence>
<evidence type="ECO:0000256" key="2">
    <source>
        <dbReference type="ARBA" id="ARBA00022771"/>
    </source>
</evidence>
<dbReference type="CDD" id="cd17039">
    <property type="entry name" value="Ubl_ubiquitin_like"/>
    <property type="match status" value="1"/>
</dbReference>
<dbReference type="InterPro" id="IPR035896">
    <property type="entry name" value="AN1-like_Znf"/>
</dbReference>
<feature type="region of interest" description="Disordered" evidence="5">
    <location>
        <begin position="151"/>
        <end position="205"/>
    </location>
</feature>
<feature type="domain" description="AN1-type" evidence="7">
    <location>
        <begin position="452"/>
        <end position="500"/>
    </location>
</feature>
<dbReference type="InterPro" id="IPR053061">
    <property type="entry name" value="AN1-type_zinc_finger"/>
</dbReference>
<feature type="compositionally biased region" description="Acidic residues" evidence="5">
    <location>
        <begin position="155"/>
        <end position="181"/>
    </location>
</feature>
<dbReference type="InterPro" id="IPR000626">
    <property type="entry name" value="Ubiquitin-like_dom"/>
</dbReference>
<keyword evidence="1" id="KW-0479">Metal-binding</keyword>
<dbReference type="PRINTS" id="PR00348">
    <property type="entry name" value="UBIQUITIN"/>
</dbReference>
<organism evidence="8 9">
    <name type="scientific">Chytriomyces confervae</name>
    <dbReference type="NCBI Taxonomy" id="246404"/>
    <lineage>
        <taxon>Eukaryota</taxon>
        <taxon>Fungi</taxon>
        <taxon>Fungi incertae sedis</taxon>
        <taxon>Chytridiomycota</taxon>
        <taxon>Chytridiomycota incertae sedis</taxon>
        <taxon>Chytridiomycetes</taxon>
        <taxon>Chytridiales</taxon>
        <taxon>Chytriomycetaceae</taxon>
        <taxon>Chytriomyces</taxon>
    </lineage>
</organism>
<keyword evidence="2 4" id="KW-0863">Zinc-finger</keyword>
<name>A0A507FQW6_9FUNG</name>
<evidence type="ECO:0000256" key="1">
    <source>
        <dbReference type="ARBA" id="ARBA00022723"/>
    </source>
</evidence>
<dbReference type="PANTHER" id="PTHR46728:SF1">
    <property type="entry name" value="AN1-TYPE ZINC FINGER PROTEIN 4"/>
    <property type="match status" value="1"/>
</dbReference>
<feature type="compositionally biased region" description="Low complexity" evidence="5">
    <location>
        <begin position="195"/>
        <end position="205"/>
    </location>
</feature>
<dbReference type="AlphaFoldDB" id="A0A507FQW6"/>
<feature type="compositionally biased region" description="Polar residues" evidence="5">
    <location>
        <begin position="223"/>
        <end position="237"/>
    </location>
</feature>
<feature type="compositionally biased region" description="Polar residues" evidence="5">
    <location>
        <begin position="182"/>
        <end position="193"/>
    </location>
</feature>
<dbReference type="SUPFAM" id="SSF54236">
    <property type="entry name" value="Ubiquitin-like"/>
    <property type="match status" value="1"/>
</dbReference>
<feature type="compositionally biased region" description="Polar residues" evidence="5">
    <location>
        <begin position="339"/>
        <end position="365"/>
    </location>
</feature>
<feature type="region of interest" description="Disordered" evidence="5">
    <location>
        <begin position="391"/>
        <end position="450"/>
    </location>
</feature>
<accession>A0A507FQW6</accession>
<dbReference type="SMART" id="SM00154">
    <property type="entry name" value="ZnF_AN1"/>
    <property type="match status" value="1"/>
</dbReference>
<dbReference type="PROSITE" id="PS50053">
    <property type="entry name" value="UBIQUITIN_2"/>
    <property type="match status" value="1"/>
</dbReference>
<evidence type="ECO:0000256" key="3">
    <source>
        <dbReference type="ARBA" id="ARBA00022833"/>
    </source>
</evidence>
<evidence type="ECO:0000313" key="8">
    <source>
        <dbReference type="EMBL" id="TPX77965.1"/>
    </source>
</evidence>
<keyword evidence="3" id="KW-0862">Zinc</keyword>
<protein>
    <recommendedName>
        <fullName evidence="10">Ubiquitin-like domain-containing protein</fullName>
    </recommendedName>
</protein>
<keyword evidence="9" id="KW-1185">Reference proteome</keyword>
<feature type="region of interest" description="Disordered" evidence="5">
    <location>
        <begin position="223"/>
        <end position="244"/>
    </location>
</feature>
<dbReference type="InterPro" id="IPR019956">
    <property type="entry name" value="Ubiquitin_dom"/>
</dbReference>
<sequence>MSSSQTQQVTVGTVTGKQFQVAIRPTDTVRDVKIRIEEEEAIPLEQQILMFGEKTLKDGATIRDLGIRSGSRLQLGVHMSSGPGPISRLRKPKKDDSVVVVLCKQSDGLYMLEFHVKDGESVDKSDAANQLYKLAQGLPPFLLSELIASESRMSDDDEGDTDELEDELSEADEEICEEYDTSSEYNDASQETKSSSRAESAPESECSSLSTSVFLSLLATPESGTSISNPNSRLPSSESKKKPTRVVRSFASLAEYPSAKSSKSRKDLLLASCDNVLSGFGTTSVIAKKKIRPSTAISIMRLPNGATPGITVLKSRPSTAAYISQSDVDRESRVLPQPTGIQCSDTHLSKASSMKHSSGGLKSQPASPPGKTVRFSPTSATATATAVCLPKNAAQETGNRRVLQSSQKNDRGSISSLKSPRITPPKRDSATARAKLSTAGGGKRNPQLSASKTASATNCFKCSKKLGPVAVFKCKCSHFYCSTHRYSDKHACTFNYRDTGKIALAKENPKVTGSKVSKI</sequence>
<feature type="region of interest" description="Disordered" evidence="5">
    <location>
        <begin position="324"/>
        <end position="377"/>
    </location>
</feature>
<dbReference type="InterPro" id="IPR000058">
    <property type="entry name" value="Znf_AN1"/>
</dbReference>
<dbReference type="EMBL" id="QEAP01000011">
    <property type="protein sequence ID" value="TPX77965.1"/>
    <property type="molecule type" value="Genomic_DNA"/>
</dbReference>
<dbReference type="Gene3D" id="4.10.1110.10">
    <property type="entry name" value="AN1-like Zinc finger"/>
    <property type="match status" value="1"/>
</dbReference>
<proteinExistence type="predicted"/>
<comment type="caution">
    <text evidence="8">The sequence shown here is derived from an EMBL/GenBank/DDBJ whole genome shotgun (WGS) entry which is preliminary data.</text>
</comment>
<feature type="compositionally biased region" description="Polar residues" evidence="5">
    <location>
        <begin position="394"/>
        <end position="418"/>
    </location>
</feature>
<evidence type="ECO:0000256" key="4">
    <source>
        <dbReference type="PROSITE-ProRule" id="PRU00449"/>
    </source>
</evidence>
<dbReference type="PROSITE" id="PS51039">
    <property type="entry name" value="ZF_AN1"/>
    <property type="match status" value="1"/>
</dbReference>
<evidence type="ECO:0008006" key="10">
    <source>
        <dbReference type="Google" id="ProtNLM"/>
    </source>
</evidence>
<gene>
    <name evidence="8" type="ORF">CcCBS67573_g00744</name>
</gene>
<dbReference type="GO" id="GO:0008270">
    <property type="term" value="F:zinc ion binding"/>
    <property type="evidence" value="ECO:0007669"/>
    <property type="project" value="UniProtKB-KW"/>
</dbReference>
<dbReference type="InterPro" id="IPR029071">
    <property type="entry name" value="Ubiquitin-like_domsf"/>
</dbReference>
<reference evidence="8 9" key="1">
    <citation type="journal article" date="2019" name="Sci. Rep.">
        <title>Comparative genomics of chytrid fungi reveal insights into the obligate biotrophic and pathogenic lifestyle of Synchytrium endobioticum.</title>
        <authorList>
            <person name="van de Vossenberg B.T.L.H."/>
            <person name="Warris S."/>
            <person name="Nguyen H.D.T."/>
            <person name="van Gent-Pelzer M.P.E."/>
            <person name="Joly D.L."/>
            <person name="van de Geest H.C."/>
            <person name="Bonants P.J.M."/>
            <person name="Smith D.S."/>
            <person name="Levesque C.A."/>
            <person name="van der Lee T.A.J."/>
        </authorList>
    </citation>
    <scope>NUCLEOTIDE SEQUENCE [LARGE SCALE GENOMIC DNA]</scope>
    <source>
        <strain evidence="8 9">CBS 675.73</strain>
    </source>
</reference>
<dbReference type="SMART" id="SM00213">
    <property type="entry name" value="UBQ"/>
    <property type="match status" value="1"/>
</dbReference>
<dbReference type="PANTHER" id="PTHR46728">
    <property type="entry name" value="AN1-TYPE ZINC FINGER PROTEIN 4"/>
    <property type="match status" value="1"/>
</dbReference>
<dbReference type="SUPFAM" id="SSF118310">
    <property type="entry name" value="AN1-like Zinc finger"/>
    <property type="match status" value="1"/>
</dbReference>
<evidence type="ECO:0000259" key="7">
    <source>
        <dbReference type="PROSITE" id="PS51039"/>
    </source>
</evidence>
<evidence type="ECO:0000256" key="5">
    <source>
        <dbReference type="SAM" id="MobiDB-lite"/>
    </source>
</evidence>
<dbReference type="Gene3D" id="3.10.20.90">
    <property type="entry name" value="Phosphatidylinositol 3-kinase Catalytic Subunit, Chain A, domain 1"/>
    <property type="match status" value="1"/>
</dbReference>
<dbReference type="Proteomes" id="UP000320333">
    <property type="component" value="Unassembled WGS sequence"/>
</dbReference>
<dbReference type="STRING" id="246404.A0A507FQW6"/>
<feature type="domain" description="Ubiquitin-like" evidence="6">
    <location>
        <begin position="7"/>
        <end position="82"/>
    </location>
</feature>
<dbReference type="OrthoDB" id="428577at2759"/>
<evidence type="ECO:0000313" key="9">
    <source>
        <dbReference type="Proteomes" id="UP000320333"/>
    </source>
</evidence>